<dbReference type="EMBL" id="FOCO01000018">
    <property type="protein sequence ID" value="SEN59299.1"/>
    <property type="molecule type" value="Genomic_DNA"/>
</dbReference>
<dbReference type="InterPro" id="IPR009061">
    <property type="entry name" value="DNA-bd_dom_put_sf"/>
</dbReference>
<dbReference type="Proteomes" id="UP000183002">
    <property type="component" value="Unassembled WGS sequence"/>
</dbReference>
<dbReference type="AlphaFoldDB" id="A0A1H8HT30"/>
<evidence type="ECO:0000313" key="3">
    <source>
        <dbReference type="Proteomes" id="UP000183002"/>
    </source>
</evidence>
<feature type="domain" description="Helix-turn-helix" evidence="1">
    <location>
        <begin position="11"/>
        <end position="57"/>
    </location>
</feature>
<organism evidence="2 3">
    <name type="scientific">Pseudorhodobacter antarcticus</name>
    <dbReference type="NCBI Taxonomy" id="1077947"/>
    <lineage>
        <taxon>Bacteria</taxon>
        <taxon>Pseudomonadati</taxon>
        <taxon>Pseudomonadota</taxon>
        <taxon>Alphaproteobacteria</taxon>
        <taxon>Rhodobacterales</taxon>
        <taxon>Paracoccaceae</taxon>
        <taxon>Pseudorhodobacter</taxon>
    </lineage>
</organism>
<dbReference type="Gene3D" id="1.10.238.160">
    <property type="match status" value="1"/>
</dbReference>
<evidence type="ECO:0000313" key="2">
    <source>
        <dbReference type="EMBL" id="SEN59299.1"/>
    </source>
</evidence>
<protein>
    <submittedName>
        <fullName evidence="2">Transcriptional regulator, AlpA family</fullName>
    </submittedName>
</protein>
<proteinExistence type="predicted"/>
<gene>
    <name evidence="2" type="ORF">SAMN05216227_10188</name>
</gene>
<evidence type="ECO:0000259" key="1">
    <source>
        <dbReference type="Pfam" id="PF12728"/>
    </source>
</evidence>
<accession>A0A1H8HT30</accession>
<dbReference type="InterPro" id="IPR041657">
    <property type="entry name" value="HTH_17"/>
</dbReference>
<dbReference type="Pfam" id="PF12728">
    <property type="entry name" value="HTH_17"/>
    <property type="match status" value="1"/>
</dbReference>
<sequence>MKEVTTDESPFLSVSQLAERYGVSVDCIWRWKRKGSFPKAYKLSSGCTRWRVADIQAHENTLETCFVERLDFQIAC</sequence>
<dbReference type="RefSeq" id="WP_074818706.1">
    <property type="nucleotide sequence ID" value="NZ_FOCO01000018.1"/>
</dbReference>
<keyword evidence="3" id="KW-1185">Reference proteome</keyword>
<name>A0A1H8HT30_9RHOB</name>
<reference evidence="2 3" key="1">
    <citation type="submission" date="2016-10" db="EMBL/GenBank/DDBJ databases">
        <authorList>
            <person name="de Groot N.N."/>
        </authorList>
    </citation>
    <scope>NUCLEOTIDE SEQUENCE [LARGE SCALE GENOMIC DNA]</scope>
    <source>
        <strain evidence="2 3">CGMCC 1.10836</strain>
    </source>
</reference>
<dbReference type="SUPFAM" id="SSF46955">
    <property type="entry name" value="Putative DNA-binding domain"/>
    <property type="match status" value="1"/>
</dbReference>